<feature type="short sequence motif" description="TonB C-terminal box" evidence="12">
    <location>
        <begin position="635"/>
        <end position="652"/>
    </location>
</feature>
<dbReference type="GO" id="GO:0044718">
    <property type="term" value="P:siderophore transmembrane transport"/>
    <property type="evidence" value="ECO:0007669"/>
    <property type="project" value="TreeGrafter"/>
</dbReference>
<feature type="domain" description="TonB-dependent receptor-like beta-barrel" evidence="16">
    <location>
        <begin position="233"/>
        <end position="625"/>
    </location>
</feature>
<evidence type="ECO:0000259" key="17">
    <source>
        <dbReference type="Pfam" id="PF07715"/>
    </source>
</evidence>
<feature type="compositionally biased region" description="Basic and acidic residues" evidence="14">
    <location>
        <begin position="442"/>
        <end position="457"/>
    </location>
</feature>
<dbReference type="InterPro" id="IPR039426">
    <property type="entry name" value="TonB-dep_rcpt-like"/>
</dbReference>
<organism evidence="18 19">
    <name type="scientific">Proteus penneri</name>
    <dbReference type="NCBI Taxonomy" id="102862"/>
    <lineage>
        <taxon>Bacteria</taxon>
        <taxon>Pseudomonadati</taxon>
        <taxon>Pseudomonadota</taxon>
        <taxon>Gammaproteobacteria</taxon>
        <taxon>Enterobacterales</taxon>
        <taxon>Morganellaceae</taxon>
        <taxon>Proteus</taxon>
    </lineage>
</organism>
<evidence type="ECO:0000256" key="1">
    <source>
        <dbReference type="ARBA" id="ARBA00004571"/>
    </source>
</evidence>
<keyword evidence="8 11" id="KW-0472">Membrane</keyword>
<evidence type="ECO:0000256" key="4">
    <source>
        <dbReference type="ARBA" id="ARBA00022452"/>
    </source>
</evidence>
<evidence type="ECO:0000256" key="11">
    <source>
        <dbReference type="PROSITE-ProRule" id="PRU01360"/>
    </source>
</evidence>
<dbReference type="Pfam" id="PF07715">
    <property type="entry name" value="Plug"/>
    <property type="match status" value="1"/>
</dbReference>
<dbReference type="GO" id="GO:0009279">
    <property type="term" value="C:cell outer membrane"/>
    <property type="evidence" value="ECO:0007669"/>
    <property type="project" value="UniProtKB-SubCell"/>
</dbReference>
<sequence precursor="true">MKLKPLCYCLSLALLPSIALADTTYGQSTPDLLTVWSSPIAANPDILTQEQMLEQNKVNAAQAIATLPGVVMQKSGNRNEYTIKVRGFDSRQVPVFFDGIPTYVPYDGNLDLARFTTNDLASIEVNKGYTSLLQGPNLMGGAINITTATPKKPLEGSIAYSQGFARGADYAHNMSARLGARNDLGFIQISGSQLKQRFTPIPGTDENNLAAGTHGRRDNSATDDKRGMIKVGWTPRASDEYTLTYVKQDGEKNSPPNTDPNAKGKYKYWAWPDYNKESYYYSGITQITDGINLQSRAYHDKFENTLYMYPKNNKKDDVSYSHYDDYSTGAALQLGINTRENDLLSFAAHWKDDVHRSQKEKNGEWMRYKDRTWSLATEYQWAATNDLDLVGAISYDWRDSVETDKGADDNKQTAFNWEMMAKYSLANDDAVRFSVSDRSRFPTQKERYTSEKPKDGSKGIINPDLDPERALSFDLTYEGHITDKWGYQTSVYYNRVSDAIMAHTVYRNGNAFFQNQNSGRVDYIGLDLGTKGNVTDWLELGLNYSYIHSDPKQVTHIEGLPKHKAYMWIAFIPVEQIRFTIMEEAQSWTYNRIDENDKLAGYTKTDLRLDYDFGYGVSANASVNNFFDKSYEYTQGYMEDGRNYWLGVEYKF</sequence>
<dbReference type="InterPro" id="IPR036942">
    <property type="entry name" value="Beta-barrel_TonB_sf"/>
</dbReference>
<evidence type="ECO:0000256" key="10">
    <source>
        <dbReference type="ARBA" id="ARBA00023237"/>
    </source>
</evidence>
<protein>
    <submittedName>
        <fullName evidence="18">Colicin I receptor</fullName>
    </submittedName>
</protein>
<evidence type="ECO:0000256" key="5">
    <source>
        <dbReference type="ARBA" id="ARBA00022692"/>
    </source>
</evidence>
<evidence type="ECO:0000256" key="6">
    <source>
        <dbReference type="ARBA" id="ARBA00022729"/>
    </source>
</evidence>
<dbReference type="RefSeq" id="WP_072064489.1">
    <property type="nucleotide sequence ID" value="NZ_CVRY01000005.1"/>
</dbReference>
<feature type="region of interest" description="Disordered" evidence="14">
    <location>
        <begin position="197"/>
        <end position="223"/>
    </location>
</feature>
<keyword evidence="4 11" id="KW-1134">Transmembrane beta strand</keyword>
<dbReference type="InterPro" id="IPR037066">
    <property type="entry name" value="Plug_dom_sf"/>
</dbReference>
<name>A0A0G4QDX6_9GAMM</name>
<gene>
    <name evidence="18" type="primary">cirA_3</name>
    <name evidence="18" type="ORF">BN1804_02688</name>
</gene>
<dbReference type="GO" id="GO:0015344">
    <property type="term" value="F:siderophore uptake transmembrane transporter activity"/>
    <property type="evidence" value="ECO:0007669"/>
    <property type="project" value="TreeGrafter"/>
</dbReference>
<evidence type="ECO:0000256" key="3">
    <source>
        <dbReference type="ARBA" id="ARBA00022448"/>
    </source>
</evidence>
<dbReference type="EMBL" id="CVRY01000005">
    <property type="protein sequence ID" value="CRL63831.1"/>
    <property type="molecule type" value="Genomic_DNA"/>
</dbReference>
<feature type="region of interest" description="Disordered" evidence="14">
    <location>
        <begin position="442"/>
        <end position="465"/>
    </location>
</feature>
<evidence type="ECO:0000256" key="13">
    <source>
        <dbReference type="RuleBase" id="RU003357"/>
    </source>
</evidence>
<evidence type="ECO:0000256" key="15">
    <source>
        <dbReference type="SAM" id="SignalP"/>
    </source>
</evidence>
<comment type="similarity">
    <text evidence="2">Belongs to the TonB-dependent receptor family. Hemoglobin/haptoglobin binding protein subfamily.</text>
</comment>
<evidence type="ECO:0000313" key="19">
    <source>
        <dbReference type="Proteomes" id="UP000183920"/>
    </source>
</evidence>
<dbReference type="CDD" id="cd01347">
    <property type="entry name" value="ligand_gated_channel"/>
    <property type="match status" value="1"/>
</dbReference>
<comment type="subcellular location">
    <subcellularLocation>
        <location evidence="1 11">Cell outer membrane</location>
        <topology evidence="1 11">Multi-pass membrane protein</topology>
    </subcellularLocation>
</comment>
<keyword evidence="6 15" id="KW-0732">Signal</keyword>
<dbReference type="InterPro" id="IPR000531">
    <property type="entry name" value="Beta-barrel_TonB"/>
</dbReference>
<keyword evidence="10 11" id="KW-0998">Cell outer membrane</keyword>
<evidence type="ECO:0000256" key="12">
    <source>
        <dbReference type="PROSITE-ProRule" id="PRU10144"/>
    </source>
</evidence>
<evidence type="ECO:0000313" key="18">
    <source>
        <dbReference type="EMBL" id="CRL63831.1"/>
    </source>
</evidence>
<keyword evidence="3 11" id="KW-0813">Transport</keyword>
<feature type="signal peptide" evidence="15">
    <location>
        <begin position="1"/>
        <end position="21"/>
    </location>
</feature>
<dbReference type="PROSITE" id="PS52016">
    <property type="entry name" value="TONB_DEPENDENT_REC_3"/>
    <property type="match status" value="1"/>
</dbReference>
<dbReference type="Gene3D" id="2.170.130.10">
    <property type="entry name" value="TonB-dependent receptor, plug domain"/>
    <property type="match status" value="1"/>
</dbReference>
<dbReference type="InterPro" id="IPR012910">
    <property type="entry name" value="Plug_dom"/>
</dbReference>
<evidence type="ECO:0000256" key="14">
    <source>
        <dbReference type="SAM" id="MobiDB-lite"/>
    </source>
</evidence>
<reference evidence="19" key="1">
    <citation type="submission" date="2015-06" db="EMBL/GenBank/DDBJ databases">
        <authorList>
            <person name="Urmite Genomes"/>
        </authorList>
    </citation>
    <scope>NUCLEOTIDE SEQUENCE [LARGE SCALE GENOMIC DNA]</scope>
    <source>
        <strain evidence="19">CSUR P1867</strain>
    </source>
</reference>
<dbReference type="PANTHER" id="PTHR30069:SF29">
    <property type="entry name" value="HEMOGLOBIN AND HEMOGLOBIN-HAPTOGLOBIN-BINDING PROTEIN 1-RELATED"/>
    <property type="match status" value="1"/>
</dbReference>
<dbReference type="SUPFAM" id="SSF56935">
    <property type="entry name" value="Porins"/>
    <property type="match status" value="1"/>
</dbReference>
<dbReference type="InterPro" id="IPR010917">
    <property type="entry name" value="TonB_rcpt_CS"/>
</dbReference>
<keyword evidence="9 18" id="KW-0675">Receptor</keyword>
<evidence type="ECO:0000256" key="7">
    <source>
        <dbReference type="ARBA" id="ARBA00023077"/>
    </source>
</evidence>
<keyword evidence="5 11" id="KW-0812">Transmembrane</keyword>
<dbReference type="Gene3D" id="2.40.170.20">
    <property type="entry name" value="TonB-dependent receptor, beta-barrel domain"/>
    <property type="match status" value="1"/>
</dbReference>
<dbReference type="Proteomes" id="UP000183920">
    <property type="component" value="Unassembled WGS sequence"/>
</dbReference>
<evidence type="ECO:0000256" key="8">
    <source>
        <dbReference type="ARBA" id="ARBA00023136"/>
    </source>
</evidence>
<feature type="chain" id="PRO_5005196213" evidence="15">
    <location>
        <begin position="22"/>
        <end position="652"/>
    </location>
</feature>
<dbReference type="Pfam" id="PF00593">
    <property type="entry name" value="TonB_dep_Rec_b-barrel"/>
    <property type="match status" value="1"/>
</dbReference>
<accession>A0A0G4QDX6</accession>
<dbReference type="PANTHER" id="PTHR30069">
    <property type="entry name" value="TONB-DEPENDENT OUTER MEMBRANE RECEPTOR"/>
    <property type="match status" value="1"/>
</dbReference>
<evidence type="ECO:0000256" key="2">
    <source>
        <dbReference type="ARBA" id="ARBA00008143"/>
    </source>
</evidence>
<dbReference type="PROSITE" id="PS01156">
    <property type="entry name" value="TONB_DEPENDENT_REC_2"/>
    <property type="match status" value="1"/>
</dbReference>
<keyword evidence="7 13" id="KW-0798">TonB box</keyword>
<proteinExistence type="inferred from homology"/>
<dbReference type="AlphaFoldDB" id="A0A0G4QDX6"/>
<evidence type="ECO:0000259" key="16">
    <source>
        <dbReference type="Pfam" id="PF00593"/>
    </source>
</evidence>
<feature type="domain" description="TonB-dependent receptor plug" evidence="17">
    <location>
        <begin position="45"/>
        <end position="142"/>
    </location>
</feature>
<evidence type="ECO:0000256" key="9">
    <source>
        <dbReference type="ARBA" id="ARBA00023170"/>
    </source>
</evidence>